<dbReference type="Proteomes" id="UP000274756">
    <property type="component" value="Unassembled WGS sequence"/>
</dbReference>
<dbReference type="PANTHER" id="PTHR38537:SF13">
    <property type="entry name" value="JITTERBUG, ISOFORM N"/>
    <property type="match status" value="1"/>
</dbReference>
<dbReference type="InterPro" id="IPR001298">
    <property type="entry name" value="Filamin/ABP280_rpt"/>
</dbReference>
<dbReference type="SUPFAM" id="SSF81296">
    <property type="entry name" value="E set domains"/>
    <property type="match status" value="4"/>
</dbReference>
<evidence type="ECO:0000313" key="6">
    <source>
        <dbReference type="Proteomes" id="UP000274756"/>
    </source>
</evidence>
<keyword evidence="2" id="KW-0677">Repeat</keyword>
<dbReference type="OrthoDB" id="18740at2759"/>
<feature type="repeat" description="Filamin" evidence="3">
    <location>
        <begin position="230"/>
        <end position="323"/>
    </location>
</feature>
<feature type="repeat" description="Filamin" evidence="3">
    <location>
        <begin position="60"/>
        <end position="140"/>
    </location>
</feature>
<evidence type="ECO:0000313" key="4">
    <source>
        <dbReference type="EMBL" id="VDN53520.1"/>
    </source>
</evidence>
<reference evidence="4 6" key="2">
    <citation type="submission" date="2018-11" db="EMBL/GenBank/DDBJ databases">
        <authorList>
            <consortium name="Pathogen Informatics"/>
        </authorList>
    </citation>
    <scope>NUCLEOTIDE SEQUENCE [LARGE SCALE GENOMIC DNA]</scope>
</reference>
<dbReference type="SMART" id="SM00557">
    <property type="entry name" value="IG_FLMN"/>
    <property type="match status" value="4"/>
</dbReference>
<name>A0A0N4UPP5_DRAME</name>
<dbReference type="AlphaFoldDB" id="A0A0N4UPP5"/>
<evidence type="ECO:0000313" key="7">
    <source>
        <dbReference type="WBParaSite" id="DME_0000994201-mRNA-1"/>
    </source>
</evidence>
<dbReference type="Gene3D" id="2.60.40.10">
    <property type="entry name" value="Immunoglobulins"/>
    <property type="match status" value="4"/>
</dbReference>
<feature type="repeat" description="Filamin" evidence="3">
    <location>
        <begin position="138"/>
        <end position="232"/>
    </location>
</feature>
<dbReference type="EMBL" id="UYYG01000140">
    <property type="protein sequence ID" value="VDN53520.1"/>
    <property type="molecule type" value="Genomic_DNA"/>
</dbReference>
<gene>
    <name evidence="4" type="ORF">DME_LOCUS3493</name>
</gene>
<reference evidence="7" key="1">
    <citation type="submission" date="2017-02" db="UniProtKB">
        <authorList>
            <consortium name="WormBaseParasite"/>
        </authorList>
    </citation>
    <scope>IDENTIFICATION</scope>
</reference>
<protein>
    <submittedName>
        <fullName evidence="7">Hydrocephalus-inducing protein homolog</fullName>
    </submittedName>
</protein>
<evidence type="ECO:0000256" key="3">
    <source>
        <dbReference type="PROSITE-ProRule" id="PRU00087"/>
    </source>
</evidence>
<dbReference type="InterPro" id="IPR017868">
    <property type="entry name" value="Filamin/ABP280_repeat-like"/>
</dbReference>
<dbReference type="GO" id="GO:0030036">
    <property type="term" value="P:actin cytoskeleton organization"/>
    <property type="evidence" value="ECO:0007669"/>
    <property type="project" value="InterPro"/>
</dbReference>
<dbReference type="PROSITE" id="PS50194">
    <property type="entry name" value="FILAMIN_REPEAT"/>
    <property type="match status" value="4"/>
</dbReference>
<dbReference type="STRING" id="318479.A0A0N4UPP5"/>
<dbReference type="Pfam" id="PF00630">
    <property type="entry name" value="Filamin"/>
    <property type="match status" value="4"/>
</dbReference>
<accession>A0A0N4UPP5</accession>
<evidence type="ECO:0000256" key="1">
    <source>
        <dbReference type="ARBA" id="ARBA00009238"/>
    </source>
</evidence>
<organism evidence="5 7">
    <name type="scientific">Dracunculus medinensis</name>
    <name type="common">Guinea worm</name>
    <dbReference type="NCBI Taxonomy" id="318479"/>
    <lineage>
        <taxon>Eukaryota</taxon>
        <taxon>Metazoa</taxon>
        <taxon>Ecdysozoa</taxon>
        <taxon>Nematoda</taxon>
        <taxon>Chromadorea</taxon>
        <taxon>Rhabditida</taxon>
        <taxon>Spirurina</taxon>
        <taxon>Dracunculoidea</taxon>
        <taxon>Dracunculidae</taxon>
        <taxon>Dracunculus</taxon>
    </lineage>
</organism>
<feature type="repeat" description="Filamin" evidence="3">
    <location>
        <begin position="347"/>
        <end position="440"/>
    </location>
</feature>
<sequence length="464" mass="51298">MDVYSSTDIGHVSFSGLNEPCSIGSIVEVVINAHGDSSNGSVIVEAIPPSGRLKKCQVYGLDVGLVGQELKFSVNASQAGEGRVKVSVLRHGRLLPCDVLEQGNSGLYRVSFTPDGAGQYKIHVLFNEMEVKGSPFILDIADASSLSVYGDNLRMASVDRLSTFTIHAVGADPKDITVTITAPSGKTKLARIYQTDDVTYKVEWKAVETGEHSIDVCLFNQSIYESPFLCNVGDPDLVSVRNMPDFIDADQLFKDYTFEIDASAAGSGNLEIMINGGRVPCRVRELGGRSYLASFTPTQAVPHVIEMRFNGENVRLSPWMIHVKNQQPEIRYEIEHHVKRKVESKSTERKESWYIELSGVGLQRAAVGKLTSFEIFGDSIEKDDIQIKFWDPYGKEVPVKIRRSENKFVCEYKIDKVGEHRLEMLICGKKTEPYPLFISGYSLDNVKIEPLGGGLPGQAVQFFG</sequence>
<dbReference type="Proteomes" id="UP000038040">
    <property type="component" value="Unplaced"/>
</dbReference>
<dbReference type="InterPro" id="IPR013783">
    <property type="entry name" value="Ig-like_fold"/>
</dbReference>
<dbReference type="GO" id="GO:0051015">
    <property type="term" value="F:actin filament binding"/>
    <property type="evidence" value="ECO:0007669"/>
    <property type="project" value="InterPro"/>
</dbReference>
<dbReference type="WBParaSite" id="DME_0000994201-mRNA-1">
    <property type="protein sequence ID" value="DME_0000994201-mRNA-1"/>
    <property type="gene ID" value="DME_0000994201"/>
</dbReference>
<evidence type="ECO:0000313" key="5">
    <source>
        <dbReference type="Proteomes" id="UP000038040"/>
    </source>
</evidence>
<dbReference type="PANTHER" id="PTHR38537">
    <property type="entry name" value="JITTERBUG, ISOFORM N"/>
    <property type="match status" value="1"/>
</dbReference>
<proteinExistence type="inferred from homology"/>
<dbReference type="InterPro" id="IPR044801">
    <property type="entry name" value="Filamin"/>
</dbReference>
<keyword evidence="6" id="KW-1185">Reference proteome</keyword>
<evidence type="ECO:0000256" key="2">
    <source>
        <dbReference type="ARBA" id="ARBA00022737"/>
    </source>
</evidence>
<comment type="similarity">
    <text evidence="1">Belongs to the filamin family.</text>
</comment>
<dbReference type="InterPro" id="IPR014756">
    <property type="entry name" value="Ig_E-set"/>
</dbReference>